<keyword evidence="3" id="KW-1185">Reference proteome</keyword>
<dbReference type="NCBIfam" id="TIGR04183">
    <property type="entry name" value="Por_Secre_tail"/>
    <property type="match status" value="1"/>
</dbReference>
<evidence type="ECO:0000313" key="2">
    <source>
        <dbReference type="EMBL" id="BDS14029.1"/>
    </source>
</evidence>
<dbReference type="RefSeq" id="WP_264789268.1">
    <property type="nucleotide sequence ID" value="NZ_AP026867.1"/>
</dbReference>
<dbReference type="InterPro" id="IPR015943">
    <property type="entry name" value="WD40/YVTN_repeat-like_dom_sf"/>
</dbReference>
<accession>A0A915YJ92</accession>
<organism evidence="2 3">
    <name type="scientific">Aureispira anguillae</name>
    <dbReference type="NCBI Taxonomy" id="2864201"/>
    <lineage>
        <taxon>Bacteria</taxon>
        <taxon>Pseudomonadati</taxon>
        <taxon>Bacteroidota</taxon>
        <taxon>Saprospiria</taxon>
        <taxon>Saprospirales</taxon>
        <taxon>Saprospiraceae</taxon>
        <taxon>Aureispira</taxon>
    </lineage>
</organism>
<dbReference type="Proteomes" id="UP001060919">
    <property type="component" value="Chromosome"/>
</dbReference>
<reference evidence="2" key="1">
    <citation type="submission" date="2022-09" db="EMBL/GenBank/DDBJ databases">
        <title>Aureispira anguillicida sp. nov., isolated from Leptocephalus of Japanese eel Anguilla japonica.</title>
        <authorList>
            <person name="Yuasa K."/>
            <person name="Mekata T."/>
            <person name="Ikunari K."/>
        </authorList>
    </citation>
    <scope>NUCLEOTIDE SEQUENCE</scope>
    <source>
        <strain evidence="2">EL160426</strain>
    </source>
</reference>
<dbReference type="InterPro" id="IPR011047">
    <property type="entry name" value="Quinoprotein_ADH-like_sf"/>
</dbReference>
<evidence type="ECO:0000259" key="1">
    <source>
        <dbReference type="Pfam" id="PF18962"/>
    </source>
</evidence>
<dbReference type="PANTHER" id="PTHR42754">
    <property type="entry name" value="ENDOGLUCANASE"/>
    <property type="match status" value="1"/>
</dbReference>
<dbReference type="Pfam" id="PF18962">
    <property type="entry name" value="Por_Secre_tail"/>
    <property type="match status" value="1"/>
</dbReference>
<dbReference type="EMBL" id="AP026867">
    <property type="protein sequence ID" value="BDS14029.1"/>
    <property type="molecule type" value="Genomic_DNA"/>
</dbReference>
<feature type="domain" description="Secretion system C-terminal sorting" evidence="1">
    <location>
        <begin position="409"/>
        <end position="476"/>
    </location>
</feature>
<name>A0A915YJ92_9BACT</name>
<protein>
    <submittedName>
        <fullName evidence="2">T9SS type A sorting domain-containing protein</fullName>
    </submittedName>
</protein>
<sequence length="484" mass="53030">MKFIFSMFFSILAIGNAIGQIWETEITPNIVILPPANYEQELKGYDIRETNDGNYVFAGNYKYGIVSNLAHSPVLAKLDATTGNVIWLKEYPTFNGGYLQEVSLVEKPNGNLLLAGINYNRIFLIETDANGDTISTHQFASTCETVNNVGCNLRSVRLRATNDGNYIIGIGSTGGLIGLPSPINQLIKISPNNSIIWNKNYTNRFLLDVQPTNDGGYIFSGSTAMSQPILFKVDMNGDSLWQQTYSNMPIYDLHSVKETPDNGFVVACHATGFAGNSPFLLKMDQTGTVSWQLPLGGQLGVARHVVVDPDGNYVVTGTNRVTHGGGFAVMLDAAFVTRVTAAGSILQHQIFDDMIDNSSRAVRYTTDGNFVLAGSHGASLGDQERGYVVKTGYYLNTLDINEENTGIEVFPNPFKHQTTLRVNGGVYTALKVQVFDALGRQVQQAFSTNGTEVILPRKDLERGIYFFKLRDGQQIIGTGKLTIQ</sequence>
<dbReference type="KEGG" id="aup:AsAng_0047920"/>
<gene>
    <name evidence="2" type="ORF">AsAng_0047920</name>
</gene>
<dbReference type="AlphaFoldDB" id="A0A915YJ92"/>
<dbReference type="Gene3D" id="2.130.10.10">
    <property type="entry name" value="YVTN repeat-like/Quinoprotein amine dehydrogenase"/>
    <property type="match status" value="1"/>
</dbReference>
<proteinExistence type="predicted"/>
<dbReference type="InterPro" id="IPR026444">
    <property type="entry name" value="Secre_tail"/>
</dbReference>
<evidence type="ECO:0000313" key="3">
    <source>
        <dbReference type="Proteomes" id="UP001060919"/>
    </source>
</evidence>
<dbReference type="PANTHER" id="PTHR42754:SF1">
    <property type="entry name" value="LIPOPROTEIN"/>
    <property type="match status" value="1"/>
</dbReference>
<dbReference type="SUPFAM" id="SSF50998">
    <property type="entry name" value="Quinoprotein alcohol dehydrogenase-like"/>
    <property type="match status" value="1"/>
</dbReference>